<accession>A0A139PPC1</accession>
<organism evidence="1 2">
    <name type="scientific">Streptococcus mitis</name>
    <dbReference type="NCBI Taxonomy" id="28037"/>
    <lineage>
        <taxon>Bacteria</taxon>
        <taxon>Bacillati</taxon>
        <taxon>Bacillota</taxon>
        <taxon>Bacilli</taxon>
        <taxon>Lactobacillales</taxon>
        <taxon>Streptococcaceae</taxon>
        <taxon>Streptococcus</taxon>
        <taxon>Streptococcus mitis group</taxon>
    </lineage>
</organism>
<evidence type="ECO:0000313" key="1">
    <source>
        <dbReference type="EMBL" id="KXT92109.1"/>
    </source>
</evidence>
<dbReference type="EMBL" id="LQOD01000318">
    <property type="protein sequence ID" value="KXT92109.1"/>
    <property type="molecule type" value="Genomic_DNA"/>
</dbReference>
<gene>
    <name evidence="1" type="ORF">SMIDD26_01365</name>
</gene>
<proteinExistence type="predicted"/>
<evidence type="ECO:0000313" key="2">
    <source>
        <dbReference type="Proteomes" id="UP000070458"/>
    </source>
</evidence>
<comment type="caution">
    <text evidence="1">The sequence shown here is derived from an EMBL/GenBank/DDBJ whole genome shotgun (WGS) entry which is preliminary data.</text>
</comment>
<reference evidence="1 2" key="1">
    <citation type="submission" date="2016-01" db="EMBL/GenBank/DDBJ databases">
        <title>Highly variable Streptococcus oralis are common among viridans streptococci isolated from primates.</title>
        <authorList>
            <person name="Denapaite D."/>
            <person name="Rieger M."/>
            <person name="Koendgen S."/>
            <person name="Brueckner R."/>
            <person name="Ochigava I."/>
            <person name="Kappeler P."/>
            <person name="Maetz-Rensing K."/>
            <person name="Leendertz F."/>
            <person name="Hakenbeck R."/>
        </authorList>
    </citation>
    <scope>NUCLEOTIDE SEQUENCE [LARGE SCALE GENOMIC DNA]</scope>
    <source>
        <strain evidence="1 2">DD26</strain>
    </source>
</reference>
<name>A0A139PPC1_STRMT</name>
<dbReference type="PATRIC" id="fig|28037.233.peg.1604"/>
<protein>
    <submittedName>
        <fullName evidence="1">Uncharacterized protein</fullName>
    </submittedName>
</protein>
<dbReference type="AlphaFoldDB" id="A0A139PPC1"/>
<dbReference type="Proteomes" id="UP000070458">
    <property type="component" value="Unassembled WGS sequence"/>
</dbReference>
<sequence length="39" mass="4652">MYVTRVPLFSFRIFKEIEGSQKVFGLQYCFRYSISPSII</sequence>